<dbReference type="EMBL" id="LWHQ01000015">
    <property type="protein sequence ID" value="OAS25804.1"/>
    <property type="molecule type" value="Genomic_DNA"/>
</dbReference>
<dbReference type="AlphaFoldDB" id="A0A179SFS3"/>
<sequence>MSGTLRPLAERAVDQLGDLFVADPARGSGARLVEQPVHALTGEALAPLADRMLADGEVCRDGSVAQAVSGQRHDPGPQGRALSGFAAASQALDLASLSLA</sequence>
<organism evidence="1 2">
    <name type="scientific">Methylobacterium platani</name>
    <dbReference type="NCBI Taxonomy" id="427683"/>
    <lineage>
        <taxon>Bacteria</taxon>
        <taxon>Pseudomonadati</taxon>
        <taxon>Pseudomonadota</taxon>
        <taxon>Alphaproteobacteria</taxon>
        <taxon>Hyphomicrobiales</taxon>
        <taxon>Methylobacteriaceae</taxon>
        <taxon>Methylobacterium</taxon>
    </lineage>
</organism>
<gene>
    <name evidence="1" type="ORF">A5481_08190</name>
</gene>
<protein>
    <submittedName>
        <fullName evidence="1">Uncharacterized protein</fullName>
    </submittedName>
</protein>
<comment type="caution">
    <text evidence="1">The sequence shown here is derived from an EMBL/GenBank/DDBJ whole genome shotgun (WGS) entry which is preliminary data.</text>
</comment>
<name>A0A179SFS3_9HYPH</name>
<evidence type="ECO:0000313" key="2">
    <source>
        <dbReference type="Proteomes" id="UP000078316"/>
    </source>
</evidence>
<accession>A0A179SFS3</accession>
<reference evidence="1 2" key="1">
    <citation type="submission" date="2016-04" db="EMBL/GenBank/DDBJ databases">
        <authorList>
            <person name="Evans L.H."/>
            <person name="Alamgir A."/>
            <person name="Owens N."/>
            <person name="Weber N.D."/>
            <person name="Virtaneva K."/>
            <person name="Barbian K."/>
            <person name="Babar A."/>
            <person name="Rosenke K."/>
        </authorList>
    </citation>
    <scope>NUCLEOTIDE SEQUENCE [LARGE SCALE GENOMIC DNA]</scope>
    <source>
        <strain evidence="1 2">PMB02</strain>
    </source>
</reference>
<proteinExistence type="predicted"/>
<evidence type="ECO:0000313" key="1">
    <source>
        <dbReference type="EMBL" id="OAS25804.1"/>
    </source>
</evidence>
<dbReference type="Proteomes" id="UP000078316">
    <property type="component" value="Unassembled WGS sequence"/>
</dbReference>